<dbReference type="VEuPathDB" id="MicrosporidiaDB:NAPIS_ORF00778"/>
<dbReference type="InterPro" id="IPR036324">
    <property type="entry name" value="Mn/Fe_SOD_N_sf"/>
</dbReference>
<dbReference type="Gene3D" id="1.10.287.990">
    <property type="entry name" value="Fe,Mn superoxide dismutase (SOD) domain"/>
    <property type="match status" value="1"/>
</dbReference>
<feature type="domain" description="Manganese/iron superoxide dismutase N-terminal" evidence="8">
    <location>
        <begin position="1"/>
        <end position="69"/>
    </location>
</feature>
<dbReference type="EMBL" id="KE647114">
    <property type="protein sequence ID" value="EQB61651.1"/>
    <property type="molecule type" value="Genomic_DNA"/>
</dbReference>
<dbReference type="HOGENOM" id="CLU_031625_0_1_1"/>
<dbReference type="SUPFAM" id="SSF54719">
    <property type="entry name" value="Fe,Mn superoxide dismutase (SOD), C-terminal domain"/>
    <property type="match status" value="1"/>
</dbReference>
<dbReference type="Pfam" id="PF02777">
    <property type="entry name" value="Sod_Fe_C"/>
    <property type="match status" value="1"/>
</dbReference>
<evidence type="ECO:0000259" key="8">
    <source>
        <dbReference type="Pfam" id="PF00081"/>
    </source>
</evidence>
<evidence type="ECO:0000256" key="5">
    <source>
        <dbReference type="ARBA" id="ARBA00037226"/>
    </source>
</evidence>
<gene>
    <name evidence="10" type="ORF">NAPIS_ORF00778</name>
</gene>
<proteinExistence type="inferred from homology"/>
<evidence type="ECO:0000256" key="3">
    <source>
        <dbReference type="ARBA" id="ARBA00022723"/>
    </source>
</evidence>
<dbReference type="Pfam" id="PF00081">
    <property type="entry name" value="Sod_Fe_N"/>
    <property type="match status" value="1"/>
</dbReference>
<dbReference type="InterPro" id="IPR019833">
    <property type="entry name" value="Mn/Fe_SOD_BS"/>
</dbReference>
<accession>T0MEY2</accession>
<comment type="catalytic activity">
    <reaction evidence="7">
        <text>2 superoxide + 2 H(+) = H2O2 + O2</text>
        <dbReference type="Rhea" id="RHEA:20696"/>
        <dbReference type="ChEBI" id="CHEBI:15378"/>
        <dbReference type="ChEBI" id="CHEBI:15379"/>
        <dbReference type="ChEBI" id="CHEBI:16240"/>
        <dbReference type="ChEBI" id="CHEBI:18421"/>
        <dbReference type="EC" id="1.15.1.1"/>
    </reaction>
</comment>
<dbReference type="InterPro" id="IPR019831">
    <property type="entry name" value="Mn/Fe_SOD_N"/>
</dbReference>
<comment type="similarity">
    <text evidence="1 7">Belongs to the iron/manganese superoxide dismutase family.</text>
</comment>
<evidence type="ECO:0000259" key="9">
    <source>
        <dbReference type="Pfam" id="PF02777"/>
    </source>
</evidence>
<dbReference type="AlphaFoldDB" id="T0MEY2"/>
<dbReference type="PANTHER" id="PTHR43595">
    <property type="entry name" value="37S RIBOSOMAL PROTEIN S26, MITOCHONDRIAL"/>
    <property type="match status" value="1"/>
</dbReference>
<dbReference type="SMR" id="T0MEY2"/>
<dbReference type="PANTHER" id="PTHR43595:SF2">
    <property type="entry name" value="SMALL RIBOSOMAL SUBUNIT PROTEIN MS42"/>
    <property type="match status" value="1"/>
</dbReference>
<comment type="function">
    <text evidence="5">Component of the mitochondrial ribosome (mitoribosome), a dedicated translation machinery responsible for the synthesis of mitochondrial genome-encoded proteins, including at least some of the essential transmembrane subunits of the mitochondrial respiratory chain. The mitoribosomes are attached to the mitochondrial inner membrane and translation products are cotranslationally integrated into the membrane.</text>
</comment>
<dbReference type="GO" id="GO:0046872">
    <property type="term" value="F:metal ion binding"/>
    <property type="evidence" value="ECO:0007669"/>
    <property type="project" value="UniProtKB-KW"/>
</dbReference>
<dbReference type="PIRSF" id="PIRSF000349">
    <property type="entry name" value="SODismutase"/>
    <property type="match status" value="1"/>
</dbReference>
<evidence type="ECO:0000256" key="6">
    <source>
        <dbReference type="PIRSR" id="PIRSR000349-1"/>
    </source>
</evidence>
<dbReference type="InterPro" id="IPR001189">
    <property type="entry name" value="Mn/Fe_SOD"/>
</dbReference>
<dbReference type="OrthoDB" id="239262at2759"/>
<feature type="binding site" evidence="6">
    <location>
        <position position="4"/>
    </location>
    <ligand>
        <name>Mn(2+)</name>
        <dbReference type="ChEBI" id="CHEBI:29035"/>
    </ligand>
</feature>
<name>T0MEY2_9MICR</name>
<evidence type="ECO:0000313" key="11">
    <source>
        <dbReference type="Proteomes" id="UP000053780"/>
    </source>
</evidence>
<feature type="binding site" evidence="6">
    <location>
        <position position="146"/>
    </location>
    <ligand>
        <name>Mn(2+)</name>
        <dbReference type="ChEBI" id="CHEBI:29035"/>
    </ligand>
</feature>
<dbReference type="InterPro" id="IPR019832">
    <property type="entry name" value="Mn/Fe_SOD_C"/>
</dbReference>
<evidence type="ECO:0000256" key="4">
    <source>
        <dbReference type="ARBA" id="ARBA00023002"/>
    </source>
</evidence>
<keyword evidence="4 7" id="KW-0560">Oxidoreductase</keyword>
<keyword evidence="3 6" id="KW-0479">Metal-binding</keyword>
<dbReference type="PRINTS" id="PR01703">
    <property type="entry name" value="MNSODISMTASE"/>
</dbReference>
<evidence type="ECO:0000256" key="7">
    <source>
        <dbReference type="RuleBase" id="RU000414"/>
    </source>
</evidence>
<feature type="binding site" evidence="6">
    <location>
        <position position="61"/>
    </location>
    <ligand>
        <name>Mn(2+)</name>
        <dbReference type="ChEBI" id="CHEBI:29035"/>
    </ligand>
</feature>
<evidence type="ECO:0000256" key="1">
    <source>
        <dbReference type="ARBA" id="ARBA00008714"/>
    </source>
</evidence>
<evidence type="ECO:0000256" key="2">
    <source>
        <dbReference type="ARBA" id="ARBA00012682"/>
    </source>
</evidence>
<reference evidence="10 11" key="1">
    <citation type="journal article" date="2013" name="BMC Genomics">
        <title>Genome sequencing and comparative genomics of honey bee microsporidia, Nosema apis reveal novel insights into host-parasite interactions.</title>
        <authorList>
            <person name="Chen Yp."/>
            <person name="Pettis J.S."/>
            <person name="Zhao Y."/>
            <person name="Liu X."/>
            <person name="Tallon L.J."/>
            <person name="Sadzewicz L.D."/>
            <person name="Li R."/>
            <person name="Zheng H."/>
            <person name="Huang S."/>
            <person name="Zhang X."/>
            <person name="Hamilton M.C."/>
            <person name="Pernal S.F."/>
            <person name="Melathopoulos A.P."/>
            <person name="Yan X."/>
            <person name="Evans J.D."/>
        </authorList>
    </citation>
    <scope>NUCLEOTIDE SEQUENCE [LARGE SCALE GENOMIC DNA]</scope>
    <source>
        <strain evidence="10 11">BRL 01</strain>
    </source>
</reference>
<dbReference type="Gene3D" id="3.55.40.20">
    <property type="entry name" value="Iron/manganese superoxide dismutase, C-terminal domain"/>
    <property type="match status" value="1"/>
</dbReference>
<evidence type="ECO:0000313" key="10">
    <source>
        <dbReference type="EMBL" id="EQB61651.1"/>
    </source>
</evidence>
<feature type="domain" description="Manganese/iron superoxide dismutase C-terminal" evidence="9">
    <location>
        <begin position="80"/>
        <end position="178"/>
    </location>
</feature>
<organism evidence="10 11">
    <name type="scientific">Vairimorpha apis BRL 01</name>
    <dbReference type="NCBI Taxonomy" id="1037528"/>
    <lineage>
        <taxon>Eukaryota</taxon>
        <taxon>Fungi</taxon>
        <taxon>Fungi incertae sedis</taxon>
        <taxon>Microsporidia</taxon>
        <taxon>Nosematidae</taxon>
        <taxon>Vairimorpha</taxon>
    </lineage>
</organism>
<dbReference type="SUPFAM" id="SSF46609">
    <property type="entry name" value="Fe,Mn superoxide dismutase (SOD), N-terminal domain"/>
    <property type="match status" value="1"/>
</dbReference>
<keyword evidence="11" id="KW-1185">Reference proteome</keyword>
<protein>
    <recommendedName>
        <fullName evidence="2 7">Superoxide dismutase</fullName>
        <ecNumber evidence="2 7">1.15.1.1</ecNumber>
    </recommendedName>
</protein>
<dbReference type="InterPro" id="IPR036314">
    <property type="entry name" value="SOD_C_sf"/>
</dbReference>
<dbReference type="GO" id="GO:0005737">
    <property type="term" value="C:cytoplasm"/>
    <property type="evidence" value="ECO:0007669"/>
    <property type="project" value="TreeGrafter"/>
</dbReference>
<dbReference type="EC" id="1.15.1.1" evidence="2 7"/>
<dbReference type="GO" id="GO:0004784">
    <property type="term" value="F:superoxide dismutase activity"/>
    <property type="evidence" value="ECO:0007669"/>
    <property type="project" value="UniProtKB-EC"/>
</dbReference>
<dbReference type="Proteomes" id="UP000053780">
    <property type="component" value="Unassembled WGS sequence"/>
</dbReference>
<comment type="function">
    <text evidence="7">Destroys radicals which are normally produced within the cells and which are toxic to biological systems.</text>
</comment>
<dbReference type="PROSITE" id="PS00088">
    <property type="entry name" value="SOD_MN"/>
    <property type="match status" value="1"/>
</dbReference>
<feature type="binding site" evidence="6">
    <location>
        <position position="150"/>
    </location>
    <ligand>
        <name>Mn(2+)</name>
        <dbReference type="ChEBI" id="CHEBI:29035"/>
    </ligand>
</feature>
<sequence length="202" mass="23822">MEIHYTKHHQTYVNSLINTVEVNKISAINLTDLIKNLKKRKDLDENVKNQLINFGGGHYNHSFFWMCLSSKNNDNTINSNFFDAIKQNFGGIDNFKNEFFDKALKLFGSGWVWLIYKDGKLFCETSINQDNPMMVDANVIPLLCLDVWEHAYYLKYKNNRSLYVKNWWSIINWEFVSNVFINCCLENNKIIMKNDGSVFFEE</sequence>